<evidence type="ECO:0000259" key="5">
    <source>
        <dbReference type="Pfam" id="PF17932"/>
    </source>
</evidence>
<dbReference type="SUPFAM" id="SSF46689">
    <property type="entry name" value="Homeodomain-like"/>
    <property type="match status" value="1"/>
</dbReference>
<dbReference type="InterPro" id="IPR009057">
    <property type="entry name" value="Homeodomain-like_sf"/>
</dbReference>
<reference evidence="6 7" key="1">
    <citation type="journal article" date="2019" name="Int. J. Syst. Evol. Microbiol.">
        <title>The Global Catalogue of Microorganisms (GCM) 10K type strain sequencing project: providing services to taxonomists for standard genome sequencing and annotation.</title>
        <authorList>
            <consortium name="The Broad Institute Genomics Platform"/>
            <consortium name="The Broad Institute Genome Sequencing Center for Infectious Disease"/>
            <person name="Wu L."/>
            <person name="Ma J."/>
        </authorList>
    </citation>
    <scope>NUCLEOTIDE SEQUENCE [LARGE SCALE GENOMIC DNA]</scope>
    <source>
        <strain evidence="6 7">JCM 10303</strain>
    </source>
</reference>
<sequence length="208" mass="23223">MLMRAKSSSTKQERSFTEERRRAQIVDAAIDTIVELGYAKTSFGQIAKRAGLSSTGMISYHFRSKAELMRQVVSDVYAVALEVVGSRIDQAGDPPAQLRAFIEGSVDFYRTHHRHMRALTEVWLGSRGEDEGTAPPHQQELESLEEMFREGQRTGDFRDFSPRVMAVALRHALDGVALHLGADPDSDPDVCARELVTLFDLATRAESR</sequence>
<dbReference type="EMBL" id="BAAAGS010000002">
    <property type="protein sequence ID" value="GAA0509515.1"/>
    <property type="molecule type" value="Genomic_DNA"/>
</dbReference>
<dbReference type="PANTHER" id="PTHR30055:SF234">
    <property type="entry name" value="HTH-TYPE TRANSCRIPTIONAL REGULATOR BETI"/>
    <property type="match status" value="1"/>
</dbReference>
<comment type="caution">
    <text evidence="6">The sequence shown here is derived from an EMBL/GenBank/DDBJ whole genome shotgun (WGS) entry which is preliminary data.</text>
</comment>
<dbReference type="Proteomes" id="UP001500729">
    <property type="component" value="Unassembled WGS sequence"/>
</dbReference>
<keyword evidence="3" id="KW-0804">Transcription</keyword>
<keyword evidence="7" id="KW-1185">Reference proteome</keyword>
<dbReference type="Pfam" id="PF00440">
    <property type="entry name" value="TetR_N"/>
    <property type="match status" value="1"/>
</dbReference>
<dbReference type="SUPFAM" id="SSF48498">
    <property type="entry name" value="Tetracyclin repressor-like, C-terminal domain"/>
    <property type="match status" value="1"/>
</dbReference>
<feature type="domain" description="HTH tetR-type" evidence="4">
    <location>
        <begin position="25"/>
        <end position="71"/>
    </location>
</feature>
<dbReference type="InterPro" id="IPR001647">
    <property type="entry name" value="HTH_TetR"/>
</dbReference>
<evidence type="ECO:0000259" key="4">
    <source>
        <dbReference type="Pfam" id="PF00440"/>
    </source>
</evidence>
<name>A0ABN1C1Q1_SACER</name>
<dbReference type="InterPro" id="IPR041490">
    <property type="entry name" value="KstR2_TetR_C"/>
</dbReference>
<dbReference type="InterPro" id="IPR050109">
    <property type="entry name" value="HTH-type_TetR-like_transc_reg"/>
</dbReference>
<gene>
    <name evidence="6" type="ORF">GCM10009533_05410</name>
</gene>
<dbReference type="Gene3D" id="1.10.357.10">
    <property type="entry name" value="Tetracycline Repressor, domain 2"/>
    <property type="match status" value="1"/>
</dbReference>
<accession>A0ABN1C1Q1</accession>
<proteinExistence type="predicted"/>
<evidence type="ECO:0000313" key="6">
    <source>
        <dbReference type="EMBL" id="GAA0509515.1"/>
    </source>
</evidence>
<protein>
    <submittedName>
        <fullName evidence="6">TetR family transcriptional regulator</fullName>
    </submittedName>
</protein>
<evidence type="ECO:0000256" key="3">
    <source>
        <dbReference type="ARBA" id="ARBA00023163"/>
    </source>
</evidence>
<evidence type="ECO:0000256" key="1">
    <source>
        <dbReference type="ARBA" id="ARBA00023015"/>
    </source>
</evidence>
<dbReference type="PANTHER" id="PTHR30055">
    <property type="entry name" value="HTH-TYPE TRANSCRIPTIONAL REGULATOR RUTR"/>
    <property type="match status" value="1"/>
</dbReference>
<keyword evidence="1" id="KW-0805">Transcription regulation</keyword>
<feature type="domain" description="HTH-type transcriptional repressor KstR2 C-terminal" evidence="5">
    <location>
        <begin position="92"/>
        <end position="177"/>
    </location>
</feature>
<keyword evidence="2" id="KW-0238">DNA-binding</keyword>
<evidence type="ECO:0000313" key="7">
    <source>
        <dbReference type="Proteomes" id="UP001500729"/>
    </source>
</evidence>
<evidence type="ECO:0000256" key="2">
    <source>
        <dbReference type="ARBA" id="ARBA00023125"/>
    </source>
</evidence>
<organism evidence="6 7">
    <name type="scientific">Saccharopolyspora erythraea</name>
    <name type="common">Streptomyces erythraeus</name>
    <dbReference type="NCBI Taxonomy" id="1836"/>
    <lineage>
        <taxon>Bacteria</taxon>
        <taxon>Bacillati</taxon>
        <taxon>Actinomycetota</taxon>
        <taxon>Actinomycetes</taxon>
        <taxon>Pseudonocardiales</taxon>
        <taxon>Pseudonocardiaceae</taxon>
        <taxon>Saccharopolyspora</taxon>
    </lineage>
</organism>
<dbReference type="Pfam" id="PF17932">
    <property type="entry name" value="TetR_C_24"/>
    <property type="match status" value="1"/>
</dbReference>
<dbReference type="InterPro" id="IPR036271">
    <property type="entry name" value="Tet_transcr_reg_TetR-rel_C_sf"/>
</dbReference>
<dbReference type="Gene3D" id="1.10.10.60">
    <property type="entry name" value="Homeodomain-like"/>
    <property type="match status" value="1"/>
</dbReference>